<comment type="caution">
    <text evidence="9">The sequence shown here is derived from an EMBL/GenBank/DDBJ whole genome shotgun (WGS) entry which is preliminary data.</text>
</comment>
<feature type="region of interest" description="Disordered" evidence="6">
    <location>
        <begin position="286"/>
        <end position="372"/>
    </location>
</feature>
<dbReference type="InterPro" id="IPR039794">
    <property type="entry name" value="Gtb1-like"/>
</dbReference>
<keyword evidence="2 7" id="KW-0732">Signal</keyword>
<dbReference type="EMBL" id="JBJQND010000008">
    <property type="protein sequence ID" value="KAL3868943.1"/>
    <property type="molecule type" value="Genomic_DNA"/>
</dbReference>
<evidence type="ECO:0000256" key="4">
    <source>
        <dbReference type="ARBA" id="ARBA00023157"/>
    </source>
</evidence>
<gene>
    <name evidence="9" type="ORF">ACJMK2_041691</name>
</gene>
<dbReference type="SUPFAM" id="SSF50911">
    <property type="entry name" value="Mannose 6-phosphate receptor domain"/>
    <property type="match status" value="1"/>
</dbReference>
<accession>A0ABD3W7W7</accession>
<evidence type="ECO:0000256" key="6">
    <source>
        <dbReference type="SAM" id="MobiDB-lite"/>
    </source>
</evidence>
<evidence type="ECO:0000259" key="8">
    <source>
        <dbReference type="PROSITE" id="PS51914"/>
    </source>
</evidence>
<feature type="chain" id="PRO_5044749436" description="Glucosidase 2 subunit beta" evidence="7">
    <location>
        <begin position="22"/>
        <end position="540"/>
    </location>
</feature>
<evidence type="ECO:0000256" key="7">
    <source>
        <dbReference type="SAM" id="SignalP"/>
    </source>
</evidence>
<evidence type="ECO:0000313" key="10">
    <source>
        <dbReference type="Proteomes" id="UP001634394"/>
    </source>
</evidence>
<keyword evidence="10" id="KW-1185">Reference proteome</keyword>
<feature type="domain" description="MRH" evidence="8">
    <location>
        <begin position="425"/>
        <end position="526"/>
    </location>
</feature>
<keyword evidence="4" id="KW-1015">Disulfide bond</keyword>
<protein>
    <recommendedName>
        <fullName evidence="1">Glucosidase 2 subunit beta</fullName>
    </recommendedName>
</protein>
<dbReference type="PROSITE" id="PS51914">
    <property type="entry name" value="MRH"/>
    <property type="match status" value="1"/>
</dbReference>
<dbReference type="InterPro" id="IPR009011">
    <property type="entry name" value="Man6P_isomerase_rcpt-bd_dom_sf"/>
</dbReference>
<evidence type="ECO:0000256" key="2">
    <source>
        <dbReference type="ARBA" id="ARBA00022729"/>
    </source>
</evidence>
<dbReference type="Proteomes" id="UP001634394">
    <property type="component" value="Unassembled WGS sequence"/>
</dbReference>
<feature type="compositionally biased region" description="Acidic residues" evidence="6">
    <location>
        <begin position="330"/>
        <end position="355"/>
    </location>
</feature>
<dbReference type="Pfam" id="PF12999">
    <property type="entry name" value="PRKCSH-like"/>
    <property type="match status" value="1"/>
</dbReference>
<dbReference type="Pfam" id="PF13015">
    <property type="entry name" value="PRKCSH_1"/>
    <property type="match status" value="1"/>
</dbReference>
<feature type="region of interest" description="Disordered" evidence="6">
    <location>
        <begin position="243"/>
        <end position="267"/>
    </location>
</feature>
<proteinExistence type="predicted"/>
<dbReference type="PANTHER" id="PTHR12630">
    <property type="entry name" value="N-LINKED OLIGOSACCHARIDE PROCESSING"/>
    <property type="match status" value="1"/>
</dbReference>
<feature type="coiled-coil region" evidence="5">
    <location>
        <begin position="122"/>
        <end position="188"/>
    </location>
</feature>
<keyword evidence="5" id="KW-0175">Coiled coil</keyword>
<evidence type="ECO:0000313" key="9">
    <source>
        <dbReference type="EMBL" id="KAL3868943.1"/>
    </source>
</evidence>
<sequence>MKSYYLLQFFAVLINMGVLLATIPRPMGVSISMTSFYNPEKPFRCLDGLASMPFEYVNDDYCDCSDGSDEPGTSACPNGKFHCTNPGYLPSNILASRVNDGICDCCDGTDEWGGKIECVNNCKELGKKLREELERINILQEEGFQQRTALSEEGKRRKEEKKTELEQLEKERIDLEAIKIELEAKKKEVEGPEKEAKDKHQKAWEESKSSHIAEMEKVHALVAFHELDTNDDKLVDLPEMAARPEFDIDANGDVSHEEAREHLEDVDQADFDHFLEKVWPNIKDFYKPSELEEPPKGDKHEETESVTTSEPPTDQATPYKNLIRKPPPLGDEEFDEEDADEEEEEEEGEDLDDDVEEKKEENKDDEKMPEYDEETKALIAAADEVRIKFNDAESKLRDADRKISDLKNYMEIDFGPDEEFSQLMGHCFEYTDREYTYKLCPFDRATQKPKNGGSETTLGRWGEWNGPAEDKYYSQLYTKGQGCWNGPDRSTKVILACGLENQLTGTSEPSRCEYQYTFSTPSACKRQPQKNTPEHLHTEL</sequence>
<evidence type="ECO:0000256" key="5">
    <source>
        <dbReference type="SAM" id="Coils"/>
    </source>
</evidence>
<feature type="compositionally biased region" description="Basic and acidic residues" evidence="6">
    <location>
        <begin position="286"/>
        <end position="303"/>
    </location>
</feature>
<dbReference type="PANTHER" id="PTHR12630:SF1">
    <property type="entry name" value="GLUCOSIDASE 2 SUBUNIT BETA"/>
    <property type="match status" value="1"/>
</dbReference>
<dbReference type="InterPro" id="IPR036607">
    <property type="entry name" value="PRKCSH"/>
</dbReference>
<dbReference type="Gene3D" id="2.70.130.10">
    <property type="entry name" value="Mannose-6-phosphate receptor binding domain"/>
    <property type="match status" value="1"/>
</dbReference>
<feature type="signal peptide" evidence="7">
    <location>
        <begin position="1"/>
        <end position="21"/>
    </location>
</feature>
<evidence type="ECO:0000256" key="1">
    <source>
        <dbReference type="ARBA" id="ARBA00022387"/>
    </source>
</evidence>
<organism evidence="9 10">
    <name type="scientific">Sinanodonta woodiana</name>
    <name type="common">Chinese pond mussel</name>
    <name type="synonym">Anodonta woodiana</name>
    <dbReference type="NCBI Taxonomy" id="1069815"/>
    <lineage>
        <taxon>Eukaryota</taxon>
        <taxon>Metazoa</taxon>
        <taxon>Spiralia</taxon>
        <taxon>Lophotrochozoa</taxon>
        <taxon>Mollusca</taxon>
        <taxon>Bivalvia</taxon>
        <taxon>Autobranchia</taxon>
        <taxon>Heteroconchia</taxon>
        <taxon>Palaeoheterodonta</taxon>
        <taxon>Unionida</taxon>
        <taxon>Unionoidea</taxon>
        <taxon>Unionidae</taxon>
        <taxon>Unioninae</taxon>
        <taxon>Sinanodonta</taxon>
    </lineage>
</organism>
<evidence type="ECO:0000256" key="3">
    <source>
        <dbReference type="ARBA" id="ARBA00022824"/>
    </source>
</evidence>
<keyword evidence="3" id="KW-0256">Endoplasmic reticulum</keyword>
<feature type="compositionally biased region" description="Basic and acidic residues" evidence="6">
    <location>
        <begin position="356"/>
        <end position="372"/>
    </location>
</feature>
<dbReference type="InterPro" id="IPR028146">
    <property type="entry name" value="PRKCSH_N"/>
</dbReference>
<name>A0ABD3W7W7_SINWO</name>
<reference evidence="9 10" key="1">
    <citation type="submission" date="2024-11" db="EMBL/GenBank/DDBJ databases">
        <title>Chromosome-level genome assembly of the freshwater bivalve Anodonta woodiana.</title>
        <authorList>
            <person name="Chen X."/>
        </authorList>
    </citation>
    <scope>NUCLEOTIDE SEQUENCE [LARGE SCALE GENOMIC DNA]</scope>
    <source>
        <strain evidence="9">MN2024</strain>
        <tissue evidence="9">Gills</tissue>
    </source>
</reference>
<feature type="compositionally biased region" description="Basic and acidic residues" evidence="6">
    <location>
        <begin position="254"/>
        <end position="267"/>
    </location>
</feature>
<dbReference type="AlphaFoldDB" id="A0ABD3W7W7"/>
<dbReference type="InterPro" id="IPR044865">
    <property type="entry name" value="MRH_dom"/>
</dbReference>